<evidence type="ECO:0000256" key="5">
    <source>
        <dbReference type="SAM" id="Coils"/>
    </source>
</evidence>
<evidence type="ECO:0000313" key="7">
    <source>
        <dbReference type="EMBL" id="MBC8563154.1"/>
    </source>
</evidence>
<sequence>MNINFEYYKIFYYVAKYGSLTKAARVLGNSQPNITRAMNCLENEIHCTLFIRTNRGVRLTPEGERLYARVSAAMAQLQRAEEELTESTGLEHGSISIGASETALSIYLLERLKIFHMTYPGIRLKIYNHSTPQAVDAVKNGEIDFAVVTTPTTAKPPLKEVKLQSFREVLIGGKTFTALSSQILSLSELQNYPLICLGKETMTYEFYHQIFLTHGLELEPDTEAATTDQILPLVKSELGLAFIPEFMAIPAIQSHEVISIPLQETIPCRHICMVSDFQRPLSSAAKKLKDLILQS</sequence>
<dbReference type="RefSeq" id="WP_249298299.1">
    <property type="nucleotide sequence ID" value="NZ_JACRSX010000016.1"/>
</dbReference>
<feature type="coiled-coil region" evidence="5">
    <location>
        <begin position="63"/>
        <end position="90"/>
    </location>
</feature>
<dbReference type="Gene3D" id="1.10.10.10">
    <property type="entry name" value="Winged helix-like DNA-binding domain superfamily/Winged helix DNA-binding domain"/>
    <property type="match status" value="1"/>
</dbReference>
<evidence type="ECO:0000256" key="4">
    <source>
        <dbReference type="ARBA" id="ARBA00023163"/>
    </source>
</evidence>
<dbReference type="Proteomes" id="UP000606193">
    <property type="component" value="Unassembled WGS sequence"/>
</dbReference>
<dbReference type="SUPFAM" id="SSF53850">
    <property type="entry name" value="Periplasmic binding protein-like II"/>
    <property type="match status" value="1"/>
</dbReference>
<proteinExistence type="inferred from homology"/>
<feature type="domain" description="HTH lysR-type" evidence="6">
    <location>
        <begin position="3"/>
        <end position="60"/>
    </location>
</feature>
<dbReference type="Pfam" id="PF00126">
    <property type="entry name" value="HTH_1"/>
    <property type="match status" value="1"/>
</dbReference>
<keyword evidence="4" id="KW-0804">Transcription</keyword>
<evidence type="ECO:0000256" key="3">
    <source>
        <dbReference type="ARBA" id="ARBA00023125"/>
    </source>
</evidence>
<keyword evidence="8" id="KW-1185">Reference proteome</keyword>
<comment type="caution">
    <text evidence="7">The sequence shown here is derived from an EMBL/GenBank/DDBJ whole genome shotgun (WGS) entry which is preliminary data.</text>
</comment>
<dbReference type="PANTHER" id="PTHR30419:SF8">
    <property type="entry name" value="NITROGEN ASSIMILATION TRANSCRIPTIONAL ACTIVATOR-RELATED"/>
    <property type="match status" value="1"/>
</dbReference>
<keyword evidence="5" id="KW-0175">Coiled coil</keyword>
<dbReference type="InterPro" id="IPR036390">
    <property type="entry name" value="WH_DNA-bd_sf"/>
</dbReference>
<organism evidence="7 8">
    <name type="scientific">Jutongia huaianensis</name>
    <dbReference type="NCBI Taxonomy" id="2763668"/>
    <lineage>
        <taxon>Bacteria</taxon>
        <taxon>Bacillati</taxon>
        <taxon>Bacillota</taxon>
        <taxon>Clostridia</taxon>
        <taxon>Lachnospirales</taxon>
        <taxon>Lachnospiraceae</taxon>
        <taxon>Jutongia</taxon>
    </lineage>
</organism>
<dbReference type="CDD" id="cd05466">
    <property type="entry name" value="PBP2_LTTR_substrate"/>
    <property type="match status" value="1"/>
</dbReference>
<protein>
    <submittedName>
        <fullName evidence="7">LysR family transcriptional regulator</fullName>
    </submittedName>
</protein>
<dbReference type="InterPro" id="IPR005119">
    <property type="entry name" value="LysR_subst-bd"/>
</dbReference>
<gene>
    <name evidence="7" type="ORF">H8704_11025</name>
</gene>
<keyword evidence="2" id="KW-0805">Transcription regulation</keyword>
<dbReference type="Pfam" id="PF03466">
    <property type="entry name" value="LysR_substrate"/>
    <property type="match status" value="1"/>
</dbReference>
<evidence type="ECO:0000259" key="6">
    <source>
        <dbReference type="PROSITE" id="PS50931"/>
    </source>
</evidence>
<comment type="similarity">
    <text evidence="1">Belongs to the LysR transcriptional regulatory family.</text>
</comment>
<dbReference type="Gene3D" id="3.40.190.290">
    <property type="match status" value="1"/>
</dbReference>
<evidence type="ECO:0000313" key="8">
    <source>
        <dbReference type="Proteomes" id="UP000606193"/>
    </source>
</evidence>
<dbReference type="PROSITE" id="PS50931">
    <property type="entry name" value="HTH_LYSR"/>
    <property type="match status" value="1"/>
</dbReference>
<evidence type="ECO:0000256" key="2">
    <source>
        <dbReference type="ARBA" id="ARBA00023015"/>
    </source>
</evidence>
<dbReference type="EMBL" id="JACRSX010000016">
    <property type="protein sequence ID" value="MBC8563154.1"/>
    <property type="molecule type" value="Genomic_DNA"/>
</dbReference>
<dbReference type="InterPro" id="IPR036388">
    <property type="entry name" value="WH-like_DNA-bd_sf"/>
</dbReference>
<dbReference type="SUPFAM" id="SSF46785">
    <property type="entry name" value="Winged helix' DNA-binding domain"/>
    <property type="match status" value="1"/>
</dbReference>
<accession>A0ABR7N3M8</accession>
<reference evidence="7 8" key="1">
    <citation type="submission" date="2020-08" db="EMBL/GenBank/DDBJ databases">
        <title>Genome public.</title>
        <authorList>
            <person name="Liu C."/>
            <person name="Sun Q."/>
        </authorList>
    </citation>
    <scope>NUCLEOTIDE SEQUENCE [LARGE SCALE GENOMIC DNA]</scope>
    <source>
        <strain evidence="7 8">NSJ-37</strain>
    </source>
</reference>
<dbReference type="InterPro" id="IPR000847">
    <property type="entry name" value="LysR_HTH_N"/>
</dbReference>
<evidence type="ECO:0000256" key="1">
    <source>
        <dbReference type="ARBA" id="ARBA00009437"/>
    </source>
</evidence>
<dbReference type="InterPro" id="IPR050950">
    <property type="entry name" value="HTH-type_LysR_regulators"/>
</dbReference>
<name>A0ABR7N3M8_9FIRM</name>
<keyword evidence="3" id="KW-0238">DNA-binding</keyword>
<dbReference type="PANTHER" id="PTHR30419">
    <property type="entry name" value="HTH-TYPE TRANSCRIPTIONAL REGULATOR YBHD"/>
    <property type="match status" value="1"/>
</dbReference>